<proteinExistence type="predicted"/>
<evidence type="ECO:0000313" key="3">
    <source>
        <dbReference type="EMBL" id="KAF9525167.1"/>
    </source>
</evidence>
<dbReference type="EMBL" id="MU157888">
    <property type="protein sequence ID" value="KAF9525167.1"/>
    <property type="molecule type" value="Genomic_DNA"/>
</dbReference>
<dbReference type="OrthoDB" id="2362516at2759"/>
<dbReference type="Proteomes" id="UP000807306">
    <property type="component" value="Unassembled WGS sequence"/>
</dbReference>
<feature type="compositionally biased region" description="Low complexity" evidence="1">
    <location>
        <begin position="211"/>
        <end position="241"/>
    </location>
</feature>
<evidence type="ECO:0000256" key="1">
    <source>
        <dbReference type="SAM" id="MobiDB-lite"/>
    </source>
</evidence>
<reference evidence="3" key="1">
    <citation type="submission" date="2020-11" db="EMBL/GenBank/DDBJ databases">
        <authorList>
            <consortium name="DOE Joint Genome Institute"/>
            <person name="Ahrendt S."/>
            <person name="Riley R."/>
            <person name="Andreopoulos W."/>
            <person name="Labutti K."/>
            <person name="Pangilinan J."/>
            <person name="Ruiz-Duenas F.J."/>
            <person name="Barrasa J.M."/>
            <person name="Sanchez-Garcia M."/>
            <person name="Camarero S."/>
            <person name="Miyauchi S."/>
            <person name="Serrano A."/>
            <person name="Linde D."/>
            <person name="Babiker R."/>
            <person name="Drula E."/>
            <person name="Ayuso-Fernandez I."/>
            <person name="Pacheco R."/>
            <person name="Padilla G."/>
            <person name="Ferreira P."/>
            <person name="Barriuso J."/>
            <person name="Kellner H."/>
            <person name="Castanera R."/>
            <person name="Alfaro M."/>
            <person name="Ramirez L."/>
            <person name="Pisabarro A.G."/>
            <person name="Kuo A."/>
            <person name="Tritt A."/>
            <person name="Lipzen A."/>
            <person name="He G."/>
            <person name="Yan M."/>
            <person name="Ng V."/>
            <person name="Cullen D."/>
            <person name="Martin F."/>
            <person name="Rosso M.-N."/>
            <person name="Henrissat B."/>
            <person name="Hibbett D."/>
            <person name="Martinez A.T."/>
            <person name="Grigoriev I.V."/>
        </authorList>
    </citation>
    <scope>NUCLEOTIDE SEQUENCE</scope>
    <source>
        <strain evidence="3">CBS 506.95</strain>
    </source>
</reference>
<evidence type="ECO:0000313" key="4">
    <source>
        <dbReference type="Proteomes" id="UP000807306"/>
    </source>
</evidence>
<protein>
    <recommendedName>
        <fullName evidence="5">Carbohydrate-binding module family 19 domain-containing protein</fullName>
    </recommendedName>
</protein>
<evidence type="ECO:0000256" key="2">
    <source>
        <dbReference type="SAM" id="SignalP"/>
    </source>
</evidence>
<feature type="region of interest" description="Disordered" evidence="1">
    <location>
        <begin position="152"/>
        <end position="241"/>
    </location>
</feature>
<accession>A0A9P6JLC1</accession>
<sequence>MVHMKSIAFLSLVAASASAVPLVLEKRIAQTISASTTKWEQTCLAANGGQACNPLSIKAFSTLLAASGPCEQQDAADDMMDLAKKLNSQQLIVLTQIFTQQPKNTPNSVATPYCQKAPRNSELSGLFQCQFQGANQQSFAGGAKLGDAGTIPFGRNAPLSPPGSCPANPSGPIADGTQLVDLTQSPNAPGGSAGSTGGKTGGAGGTKPVQAPAVSSAAPAPAVTPATPAPTTGTSSAGGFKQANGQAAQGLNAKFAGLTADSPCTAGENACVKGGFAQCVGGKFVVTQCSGGLVCAALPLVNSAGTSITCTTTADAEARIAATGATGGITGSGAAPAPAAAPSTANAPAAGNTNVMVTTGAAPAPAAGDFKQANGKDAQALNAKFAGLTAASSCNPGENACVQGGFAQCVAGKFVITQCAGGLVCAALPLVNSRGTSTTCTTTADAQARIAATGVTGGITGA</sequence>
<organism evidence="3 4">
    <name type="scientific">Crepidotus variabilis</name>
    <dbReference type="NCBI Taxonomy" id="179855"/>
    <lineage>
        <taxon>Eukaryota</taxon>
        <taxon>Fungi</taxon>
        <taxon>Dikarya</taxon>
        <taxon>Basidiomycota</taxon>
        <taxon>Agaricomycotina</taxon>
        <taxon>Agaricomycetes</taxon>
        <taxon>Agaricomycetidae</taxon>
        <taxon>Agaricales</taxon>
        <taxon>Agaricineae</taxon>
        <taxon>Crepidotaceae</taxon>
        <taxon>Crepidotus</taxon>
    </lineage>
</organism>
<feature type="compositionally biased region" description="Gly residues" evidence="1">
    <location>
        <begin position="191"/>
        <end position="205"/>
    </location>
</feature>
<comment type="caution">
    <text evidence="3">The sequence shown here is derived from an EMBL/GenBank/DDBJ whole genome shotgun (WGS) entry which is preliminary data.</text>
</comment>
<keyword evidence="4" id="KW-1185">Reference proteome</keyword>
<name>A0A9P6JLC1_9AGAR</name>
<gene>
    <name evidence="3" type="ORF">CPB83DRAFT_564277</name>
</gene>
<feature type="signal peptide" evidence="2">
    <location>
        <begin position="1"/>
        <end position="19"/>
    </location>
</feature>
<dbReference type="AlphaFoldDB" id="A0A9P6JLC1"/>
<keyword evidence="2" id="KW-0732">Signal</keyword>
<evidence type="ECO:0008006" key="5">
    <source>
        <dbReference type="Google" id="ProtNLM"/>
    </source>
</evidence>
<feature type="chain" id="PRO_5040355677" description="Carbohydrate-binding module family 19 domain-containing protein" evidence="2">
    <location>
        <begin position="20"/>
        <end position="462"/>
    </location>
</feature>